<name>A0A6N3FY01_EGGLN</name>
<evidence type="ECO:0000256" key="4">
    <source>
        <dbReference type="ARBA" id="ARBA00023315"/>
    </source>
</evidence>
<evidence type="ECO:0000256" key="2">
    <source>
        <dbReference type="ARBA" id="ARBA00022679"/>
    </source>
</evidence>
<dbReference type="InterPro" id="IPR011004">
    <property type="entry name" value="Trimer_LpxA-like_sf"/>
</dbReference>
<proteinExistence type="inferred from homology"/>
<evidence type="ECO:0000313" key="5">
    <source>
        <dbReference type="EMBL" id="VYU56253.1"/>
    </source>
</evidence>
<dbReference type="Pfam" id="PF00132">
    <property type="entry name" value="Hexapep"/>
    <property type="match status" value="1"/>
</dbReference>
<dbReference type="AlphaFoldDB" id="A0A6N3FY01"/>
<dbReference type="GeneID" id="69511275"/>
<keyword evidence="4 5" id="KW-0012">Acyltransferase</keyword>
<gene>
    <name evidence="5" type="primary">cysE_2</name>
    <name evidence="5" type="ORF">ELLFYP107_00934</name>
</gene>
<accession>A0A6N3FY01</accession>
<reference evidence="5" key="1">
    <citation type="submission" date="2019-11" db="EMBL/GenBank/DDBJ databases">
        <authorList>
            <person name="Feng L."/>
        </authorList>
    </citation>
    <scope>NUCLEOTIDE SEQUENCE</scope>
    <source>
        <strain evidence="5">ElentaLFYP107</strain>
    </source>
</reference>
<keyword evidence="2 5" id="KW-0808">Transferase</keyword>
<evidence type="ECO:0000256" key="1">
    <source>
        <dbReference type="ARBA" id="ARBA00007274"/>
    </source>
</evidence>
<dbReference type="CDD" id="cd03354">
    <property type="entry name" value="LbH_SAT"/>
    <property type="match status" value="1"/>
</dbReference>
<keyword evidence="3" id="KW-0677">Repeat</keyword>
<dbReference type="PROSITE" id="PS00101">
    <property type="entry name" value="HEXAPEP_TRANSFERASES"/>
    <property type="match status" value="1"/>
</dbReference>
<dbReference type="PANTHER" id="PTHR42811">
    <property type="entry name" value="SERINE ACETYLTRANSFERASE"/>
    <property type="match status" value="1"/>
</dbReference>
<dbReference type="Gene3D" id="2.160.10.10">
    <property type="entry name" value="Hexapeptide repeat proteins"/>
    <property type="match status" value="1"/>
</dbReference>
<dbReference type="InterPro" id="IPR045304">
    <property type="entry name" value="LbH_SAT"/>
</dbReference>
<dbReference type="InterPro" id="IPR001451">
    <property type="entry name" value="Hexapep"/>
</dbReference>
<organism evidence="5">
    <name type="scientific">Eggerthella lenta</name>
    <name type="common">Eubacterium lentum</name>
    <dbReference type="NCBI Taxonomy" id="84112"/>
    <lineage>
        <taxon>Bacteria</taxon>
        <taxon>Bacillati</taxon>
        <taxon>Actinomycetota</taxon>
        <taxon>Coriobacteriia</taxon>
        <taxon>Eggerthellales</taxon>
        <taxon>Eggerthellaceae</taxon>
        <taxon>Eggerthella</taxon>
    </lineage>
</organism>
<dbReference type="GO" id="GO:0009001">
    <property type="term" value="F:serine O-acetyltransferase activity"/>
    <property type="evidence" value="ECO:0007669"/>
    <property type="project" value="UniProtKB-EC"/>
</dbReference>
<dbReference type="EC" id="2.3.1.30" evidence="5"/>
<evidence type="ECO:0000256" key="3">
    <source>
        <dbReference type="ARBA" id="ARBA00022737"/>
    </source>
</evidence>
<dbReference type="InterPro" id="IPR018357">
    <property type="entry name" value="Hexapep_transf_CS"/>
</dbReference>
<dbReference type="RefSeq" id="WP_203229550.1">
    <property type="nucleotide sequence ID" value="NZ_CACRTT010000032.1"/>
</dbReference>
<sequence length="176" mass="19325">MSTFSKDTIHYFGAPGVKFGRLIGDFGYRYVFYLRMCQAGGLRKLIFTLPRKHLSRKCGLEISPSTQIGEGFYIGHPYGITINVDAKLGRNVNIHKGCTVGQENRGKRKGVPTIGDRVYLGINSTIAGNVTIGNDVFIASNTFVNQDIPSHSIVIGSPCKVIERQNATEGYIINLV</sequence>
<dbReference type="EMBL" id="CACRTT010000032">
    <property type="protein sequence ID" value="VYU56253.1"/>
    <property type="molecule type" value="Genomic_DNA"/>
</dbReference>
<comment type="similarity">
    <text evidence="1">Belongs to the transferase hexapeptide repeat family.</text>
</comment>
<protein>
    <submittedName>
        <fullName evidence="5">Serine acetyltransferase</fullName>
        <ecNumber evidence="5">2.3.1.30</ecNumber>
    </submittedName>
</protein>
<dbReference type="SUPFAM" id="SSF51161">
    <property type="entry name" value="Trimeric LpxA-like enzymes"/>
    <property type="match status" value="1"/>
</dbReference>